<dbReference type="InterPro" id="IPR037069">
    <property type="entry name" value="AcylCoA_DH/ox_N_sf"/>
</dbReference>
<comment type="similarity">
    <text evidence="2">Belongs to the acyl-CoA dehydrogenase family.</text>
</comment>
<keyword evidence="4" id="KW-0274">FAD</keyword>
<evidence type="ECO:0000259" key="6">
    <source>
        <dbReference type="Pfam" id="PF02771"/>
    </source>
</evidence>
<organism evidence="8 10">
    <name type="scientific">Burkholderia gladioli</name>
    <name type="common">Pseudomonas marginata</name>
    <name type="synonym">Phytomonas marginata</name>
    <dbReference type="NCBI Taxonomy" id="28095"/>
    <lineage>
        <taxon>Bacteria</taxon>
        <taxon>Pseudomonadati</taxon>
        <taxon>Pseudomonadota</taxon>
        <taxon>Betaproteobacteria</taxon>
        <taxon>Burkholderiales</taxon>
        <taxon>Burkholderiaceae</taxon>
        <taxon>Burkholderia</taxon>
    </lineage>
</organism>
<proteinExistence type="inferred from homology"/>
<dbReference type="PANTHER" id="PTHR43884:SF12">
    <property type="entry name" value="ISOVALERYL-COA DEHYDROGENASE, MITOCHONDRIAL-RELATED"/>
    <property type="match status" value="1"/>
</dbReference>
<feature type="domain" description="Acyl-CoA dehydrogenase/oxidase C-terminal" evidence="5">
    <location>
        <begin position="230"/>
        <end position="334"/>
    </location>
</feature>
<dbReference type="Proteomes" id="UP000220629">
    <property type="component" value="Unassembled WGS sequence"/>
</dbReference>
<dbReference type="OrthoDB" id="9061333at2"/>
<feature type="domain" description="Acyl-CoA dehydrogenase/oxidase N-terminal" evidence="6">
    <location>
        <begin position="19"/>
        <end position="94"/>
    </location>
</feature>
<evidence type="ECO:0000256" key="3">
    <source>
        <dbReference type="ARBA" id="ARBA00022630"/>
    </source>
</evidence>
<dbReference type="Gene3D" id="1.20.140.10">
    <property type="entry name" value="Butyryl-CoA Dehydrogenase, subunit A, domain 3"/>
    <property type="match status" value="1"/>
</dbReference>
<name>A0A095HB78_BURGA</name>
<evidence type="ECO:0000256" key="4">
    <source>
        <dbReference type="ARBA" id="ARBA00022827"/>
    </source>
</evidence>
<dbReference type="GO" id="GO:0050660">
    <property type="term" value="F:flavin adenine dinucleotide binding"/>
    <property type="evidence" value="ECO:0007669"/>
    <property type="project" value="InterPro"/>
</dbReference>
<evidence type="ECO:0000256" key="1">
    <source>
        <dbReference type="ARBA" id="ARBA00001974"/>
    </source>
</evidence>
<evidence type="ECO:0000259" key="5">
    <source>
        <dbReference type="Pfam" id="PF00441"/>
    </source>
</evidence>
<protein>
    <submittedName>
        <fullName evidence="8">Acyl-CoA dehydrogenase</fullName>
    </submittedName>
</protein>
<dbReference type="SUPFAM" id="SSF56645">
    <property type="entry name" value="Acyl-CoA dehydrogenase NM domain-like"/>
    <property type="match status" value="1"/>
</dbReference>
<dbReference type="InterPro" id="IPR036250">
    <property type="entry name" value="AcylCo_DH-like_C"/>
</dbReference>
<dbReference type="SUPFAM" id="SSF47203">
    <property type="entry name" value="Acyl-CoA dehydrogenase C-terminal domain-like"/>
    <property type="match status" value="1"/>
</dbReference>
<dbReference type="Gene3D" id="1.10.540.10">
    <property type="entry name" value="Acyl-CoA dehydrogenase/oxidase, N-terminal domain"/>
    <property type="match status" value="1"/>
</dbReference>
<evidence type="ECO:0000313" key="10">
    <source>
        <dbReference type="Proteomes" id="UP000220629"/>
    </source>
</evidence>
<comment type="cofactor">
    <cofactor evidence="1">
        <name>FAD</name>
        <dbReference type="ChEBI" id="CHEBI:57692"/>
    </cofactor>
</comment>
<dbReference type="RefSeq" id="WP_036050223.1">
    <property type="nucleotide sequence ID" value="NZ_CADEVY010000015.1"/>
</dbReference>
<evidence type="ECO:0000313" key="8">
    <source>
        <dbReference type="EMBL" id="PEH37711.1"/>
    </source>
</evidence>
<reference evidence="7 9" key="1">
    <citation type="submission" date="2014-04" db="EMBL/GenBank/DDBJ databases">
        <authorList>
            <person name="Bishop-Lilly K.A."/>
            <person name="Broomall S.M."/>
            <person name="Chain P.S."/>
            <person name="Chertkov O."/>
            <person name="Coyne S.R."/>
            <person name="Daligault H.E."/>
            <person name="Davenport K.W."/>
            <person name="Erkkila T."/>
            <person name="Frey K.G."/>
            <person name="Gibbons H.S."/>
            <person name="Gu W."/>
            <person name="Jaissle J."/>
            <person name="Johnson S.L."/>
            <person name="Koroleva G.I."/>
            <person name="Ladner J.T."/>
            <person name="Lo C.-C."/>
            <person name="Minogue T.D."/>
            <person name="Munk C."/>
            <person name="Palacios G.F."/>
            <person name="Redden C.L."/>
            <person name="Rosenzweig C.N."/>
            <person name="Scholz M.B."/>
            <person name="Teshima H."/>
            <person name="Xu Y."/>
        </authorList>
    </citation>
    <scope>NUCLEOTIDE SEQUENCE [LARGE SCALE GENOMIC DNA]</scope>
    <source>
        <strain evidence="7">Gladioli</strain>
        <strain evidence="9">gladioli</strain>
    </source>
</reference>
<accession>A0A095HB78</accession>
<dbReference type="GO" id="GO:0003995">
    <property type="term" value="F:acyl-CoA dehydrogenase activity"/>
    <property type="evidence" value="ECO:0007669"/>
    <property type="project" value="TreeGrafter"/>
</dbReference>
<evidence type="ECO:0000313" key="7">
    <source>
        <dbReference type="EMBL" id="KGC10874.1"/>
    </source>
</evidence>
<dbReference type="Proteomes" id="UP000029590">
    <property type="component" value="Unassembled WGS sequence"/>
</dbReference>
<reference evidence="8" key="3">
    <citation type="submission" date="2017-09" db="EMBL/GenBank/DDBJ databases">
        <title>FDA dAtabase for Regulatory Grade micrObial Sequences (FDA-ARGOS): Supporting development and validation of Infectious Disease Dx tests.</title>
        <authorList>
            <person name="Minogue T."/>
            <person name="Wolcott M."/>
            <person name="Wasieloski L."/>
            <person name="Aguilar W."/>
            <person name="Moore D."/>
            <person name="Tallon L.J."/>
            <person name="Sadzewicz L."/>
            <person name="Ott S."/>
            <person name="Zhao X."/>
            <person name="Nagaraj S."/>
            <person name="Vavikolanu K."/>
            <person name="Aluvathingal J."/>
            <person name="Nadendla S."/>
            <person name="Sichtig H."/>
        </authorList>
    </citation>
    <scope>NUCLEOTIDE SEQUENCE</scope>
    <source>
        <strain evidence="8">FDAARGOS_390</strain>
    </source>
</reference>
<sequence length="359" mass="38549">MPSSESVVADLTPASWTLSDDQQGLRAAAWQFARERLEPLLAARPDVAQWSETVTLAATLDLATMILPEQVGGMGISRHDLALVVEQFAAGPLERAAELTLSSPALMTLREYDALDRLPDRDIQHYFDGTTSIALGIPDMSASSLWILRQHPASPAIMVGMNDGRPQLMLATPPAGQDVRGTAPVAVLGALTITRTPARAGNAPFLVVPQAANQGGDPVRRWLADTATYLTALLSGAVQQGIDFALAYSVTRQTFRKPIVTHQLVATRLADMLMSAHTIHLFLRSVAADDTQAQIAAVSQMARHVATEATDVARELVQLCGGHGYVEGLPPAARFQTMHWFAMLLMKVEAALRTFSASA</sequence>
<dbReference type="InterPro" id="IPR009075">
    <property type="entry name" value="AcylCo_DH/oxidase_C"/>
</dbReference>
<evidence type="ECO:0000313" key="9">
    <source>
        <dbReference type="Proteomes" id="UP000029590"/>
    </source>
</evidence>
<dbReference type="AlphaFoldDB" id="A0A095HB78"/>
<gene>
    <name evidence="8" type="ORF">CRM94_24765</name>
    <name evidence="7" type="ORF">DM48_7248</name>
</gene>
<dbReference type="KEGG" id="bgo:BM43_84"/>
<evidence type="ECO:0000256" key="2">
    <source>
        <dbReference type="ARBA" id="ARBA00009347"/>
    </source>
</evidence>
<dbReference type="InterPro" id="IPR009100">
    <property type="entry name" value="AcylCoA_DH/oxidase_NM_dom_sf"/>
</dbReference>
<reference evidence="10" key="2">
    <citation type="submission" date="2017-09" db="EMBL/GenBank/DDBJ databases">
        <title>FDA dAtabase for Regulatory Grade micrObial Sequences (FDA-ARGOS): Supporting development and validation of Infectious Disease Dx tests.</title>
        <authorList>
            <person name="Minogue T."/>
            <person name="Wolcott M."/>
            <person name="Wasieloski L."/>
            <person name="Aguilar W."/>
            <person name="Moore D."/>
            <person name="Tallon L."/>
            <person name="Sadzewicz L."/>
            <person name="Ott S."/>
            <person name="Zhao X."/>
            <person name="Nagaraj S."/>
            <person name="Vavikolanu K."/>
            <person name="Aluvathingal J."/>
            <person name="Nadendla S."/>
            <person name="Sichtig H."/>
        </authorList>
    </citation>
    <scope>NUCLEOTIDE SEQUENCE [LARGE SCALE GENOMIC DNA]</scope>
    <source>
        <strain evidence="10">FDAARGOS_390</strain>
    </source>
</reference>
<dbReference type="Pfam" id="PF02771">
    <property type="entry name" value="Acyl-CoA_dh_N"/>
    <property type="match status" value="1"/>
</dbReference>
<dbReference type="EMBL" id="PDDY01000004">
    <property type="protein sequence ID" value="PEH37711.1"/>
    <property type="molecule type" value="Genomic_DNA"/>
</dbReference>
<dbReference type="Pfam" id="PF00441">
    <property type="entry name" value="Acyl-CoA_dh_1"/>
    <property type="match status" value="1"/>
</dbReference>
<dbReference type="InterPro" id="IPR013786">
    <property type="entry name" value="AcylCoA_DH/ox_N"/>
</dbReference>
<dbReference type="EMBL" id="JPGG01000017">
    <property type="protein sequence ID" value="KGC10874.1"/>
    <property type="molecule type" value="Genomic_DNA"/>
</dbReference>
<keyword evidence="3" id="KW-0285">Flavoprotein</keyword>
<dbReference type="PANTHER" id="PTHR43884">
    <property type="entry name" value="ACYL-COA DEHYDROGENASE"/>
    <property type="match status" value="1"/>
</dbReference>
<comment type="caution">
    <text evidence="8">The sequence shown here is derived from an EMBL/GenBank/DDBJ whole genome shotgun (WGS) entry which is preliminary data.</text>
</comment>